<evidence type="ECO:0000256" key="1">
    <source>
        <dbReference type="ARBA" id="ARBA00007249"/>
    </source>
</evidence>
<dbReference type="Gene3D" id="2.40.30.10">
    <property type="entry name" value="Translation factors"/>
    <property type="match status" value="1"/>
</dbReference>
<feature type="compositionally biased region" description="Low complexity" evidence="4">
    <location>
        <begin position="615"/>
        <end position="631"/>
    </location>
</feature>
<feature type="domain" description="Tr-type G" evidence="5">
    <location>
        <begin position="296"/>
        <end position="514"/>
    </location>
</feature>
<accession>A0AA85JHR9</accession>
<dbReference type="SUPFAM" id="SSF51735">
    <property type="entry name" value="NAD(P)-binding Rossmann-fold domains"/>
    <property type="match status" value="1"/>
</dbReference>
<dbReference type="InterPro" id="IPR000795">
    <property type="entry name" value="T_Tr_GTP-bd_dom"/>
</dbReference>
<feature type="compositionally biased region" description="Polar residues" evidence="4">
    <location>
        <begin position="589"/>
        <end position="614"/>
    </location>
</feature>
<reference evidence="6" key="1">
    <citation type="submission" date="2022-06" db="EMBL/GenBank/DDBJ databases">
        <authorList>
            <person name="Berger JAMES D."/>
            <person name="Berger JAMES D."/>
        </authorList>
    </citation>
    <scope>NUCLEOTIDE SEQUENCE [LARGE SCALE GENOMIC DNA]</scope>
</reference>
<proteinExistence type="inferred from homology"/>
<feature type="region of interest" description="Disordered" evidence="4">
    <location>
        <begin position="587"/>
        <end position="666"/>
    </location>
</feature>
<sequence>MASQDMDKAESVKIHLIEKYGVKNPDHLKTDISCKEIIPCLTPIEAHQLVIEVINFASLMSIREFVKRIIETHKKLDFLINNANTKSVKKYTTTNDGFEMTMGVNYFSSFLLTQLLLPLLLKGTSSRIINVCFRKHQHNHVSKPNLQMNQSNYRPVDAYYHSQLANIMYTLELSEYLKQTDIMVVSAHAGYFKGGNSKSFKAFINKIANFLITPIFPSQWEMAQTVLYTVLTDNLVSDKEENSTKLKNIASSQQSSSEKVNTAAPPSVVSSNNAARTGGCLVKEYLLRKKTALDNSVDVRVAVVGNADAGKSTLLDVLTHDEFDNGRGLARLRLLRHKHEAETGRTSSVAHDILGFNSVDQVVNKPMHSHLNWSEICEASAKVITFIDLAGHERYLKTTTFGMTGHAPDYVKFMFGANAGVIGMAKEHLGLTPALCVPVFVVVTKTDMYPPNVLHETMNSLFRILKSPGCRKISSTDDVFCCATNFTSEQLKPKACIEFIAEVLILRHPTTISVGYQAMVHAGPVHQTVTILKLNTHERLQFLYTGLRLIFCEGKTRAVGTVKQLVPYTAPIQQNLRTRILRMYPFKATQPTGTTEDTNIQSITNSTNREFPSTSISDLLNDNTSSSSNASKQRKHHRTRKEISNDTNSSGGDGGGTGTQQSAKSN</sequence>
<dbReference type="InterPro" id="IPR002347">
    <property type="entry name" value="SDR_fam"/>
</dbReference>
<dbReference type="SUPFAM" id="SSF50465">
    <property type="entry name" value="EF-Tu/eEF-1alpha/eIF2-gamma C-terminal domain"/>
    <property type="match status" value="1"/>
</dbReference>
<dbReference type="AlphaFoldDB" id="A0AA85JHR9"/>
<evidence type="ECO:0000313" key="6">
    <source>
        <dbReference type="Proteomes" id="UP000050795"/>
    </source>
</evidence>
<evidence type="ECO:0000256" key="3">
    <source>
        <dbReference type="ARBA" id="ARBA00023134"/>
    </source>
</evidence>
<dbReference type="GO" id="GO:0003924">
    <property type="term" value="F:GTPase activity"/>
    <property type="evidence" value="ECO:0007669"/>
    <property type="project" value="InterPro"/>
</dbReference>
<dbReference type="Gene3D" id="3.40.50.300">
    <property type="entry name" value="P-loop containing nucleotide triphosphate hydrolases"/>
    <property type="match status" value="1"/>
</dbReference>
<dbReference type="Proteomes" id="UP000050795">
    <property type="component" value="Unassembled WGS sequence"/>
</dbReference>
<dbReference type="PANTHER" id="PTHR43721">
    <property type="entry name" value="ELONGATION FACTOR TU-RELATED"/>
    <property type="match status" value="1"/>
</dbReference>
<dbReference type="InterPro" id="IPR027417">
    <property type="entry name" value="P-loop_NTPase"/>
</dbReference>
<dbReference type="GO" id="GO:0003746">
    <property type="term" value="F:translation elongation factor activity"/>
    <property type="evidence" value="ECO:0007669"/>
    <property type="project" value="TreeGrafter"/>
</dbReference>
<feature type="compositionally biased region" description="Polar residues" evidence="4">
    <location>
        <begin position="248"/>
        <end position="260"/>
    </location>
</feature>
<keyword evidence="3" id="KW-0342">GTP-binding</keyword>
<evidence type="ECO:0000256" key="4">
    <source>
        <dbReference type="SAM" id="MobiDB-lite"/>
    </source>
</evidence>
<dbReference type="Gene3D" id="3.40.50.720">
    <property type="entry name" value="NAD(P)-binding Rossmann-like Domain"/>
    <property type="match status" value="1"/>
</dbReference>
<evidence type="ECO:0000313" key="7">
    <source>
        <dbReference type="WBParaSite" id="TREG1_22190.1"/>
    </source>
</evidence>
<dbReference type="GO" id="GO:0005525">
    <property type="term" value="F:GTP binding"/>
    <property type="evidence" value="ECO:0007669"/>
    <property type="project" value="UniProtKB-KW"/>
</dbReference>
<dbReference type="Pfam" id="PF00106">
    <property type="entry name" value="adh_short"/>
    <property type="match status" value="1"/>
</dbReference>
<dbReference type="InterPro" id="IPR050055">
    <property type="entry name" value="EF-Tu_GTPase"/>
</dbReference>
<dbReference type="PROSITE" id="PS51722">
    <property type="entry name" value="G_TR_2"/>
    <property type="match status" value="1"/>
</dbReference>
<name>A0AA85JHR9_TRIRE</name>
<keyword evidence="6" id="KW-1185">Reference proteome</keyword>
<dbReference type="SUPFAM" id="SSF52540">
    <property type="entry name" value="P-loop containing nucleoside triphosphate hydrolases"/>
    <property type="match status" value="1"/>
</dbReference>
<dbReference type="InterPro" id="IPR009001">
    <property type="entry name" value="Transl_elong_EF1A/Init_IF2_C"/>
</dbReference>
<dbReference type="FunFam" id="3.40.50.300:FF:000091">
    <property type="entry name" value="Probable GTP-binding protein 1"/>
    <property type="match status" value="1"/>
</dbReference>
<evidence type="ECO:0000256" key="2">
    <source>
        <dbReference type="ARBA" id="ARBA00022741"/>
    </source>
</evidence>
<keyword evidence="2" id="KW-0547">Nucleotide-binding</keyword>
<organism evidence="6 7">
    <name type="scientific">Trichobilharzia regenti</name>
    <name type="common">Nasal bird schistosome</name>
    <dbReference type="NCBI Taxonomy" id="157069"/>
    <lineage>
        <taxon>Eukaryota</taxon>
        <taxon>Metazoa</taxon>
        <taxon>Spiralia</taxon>
        <taxon>Lophotrochozoa</taxon>
        <taxon>Platyhelminthes</taxon>
        <taxon>Trematoda</taxon>
        <taxon>Digenea</taxon>
        <taxon>Strigeidida</taxon>
        <taxon>Schistosomatoidea</taxon>
        <taxon>Schistosomatidae</taxon>
        <taxon>Trichobilharzia</taxon>
    </lineage>
</organism>
<reference evidence="7" key="2">
    <citation type="submission" date="2023-11" db="UniProtKB">
        <authorList>
            <consortium name="WormBaseParasite"/>
        </authorList>
    </citation>
    <scope>IDENTIFICATION</scope>
</reference>
<dbReference type="PANTHER" id="PTHR43721:SF9">
    <property type="entry name" value="GTP-BINDING PROTEIN 1"/>
    <property type="match status" value="1"/>
</dbReference>
<dbReference type="InterPro" id="IPR036291">
    <property type="entry name" value="NAD(P)-bd_dom_sf"/>
</dbReference>
<evidence type="ECO:0000259" key="5">
    <source>
        <dbReference type="PROSITE" id="PS51722"/>
    </source>
</evidence>
<feature type="region of interest" description="Disordered" evidence="4">
    <location>
        <begin position="248"/>
        <end position="270"/>
    </location>
</feature>
<comment type="similarity">
    <text evidence="1">Belongs to the TRAFAC class translation factor GTPase superfamily. Classic translation factor GTPase family. EF-Tu/EF-1A subfamily.</text>
</comment>
<protein>
    <recommendedName>
        <fullName evidence="5">Tr-type G domain-containing protein</fullName>
    </recommendedName>
</protein>
<dbReference type="WBParaSite" id="TREG1_22190.1">
    <property type="protein sequence ID" value="TREG1_22190.1"/>
    <property type="gene ID" value="TREG1_22190"/>
</dbReference>
<dbReference type="Pfam" id="PF00009">
    <property type="entry name" value="GTP_EFTU"/>
    <property type="match status" value="1"/>
</dbReference>